<dbReference type="InterPro" id="IPR037066">
    <property type="entry name" value="Plug_dom_sf"/>
</dbReference>
<comment type="subcellular location">
    <subcellularLocation>
        <location evidence="1 8">Cell outer membrane</location>
        <topology evidence="1 8">Multi-pass membrane protein</topology>
    </subcellularLocation>
</comment>
<keyword evidence="14" id="KW-1185">Reference proteome</keyword>
<dbReference type="InterPro" id="IPR000531">
    <property type="entry name" value="Beta-barrel_TonB"/>
</dbReference>
<keyword evidence="6 8" id="KW-0472">Membrane</keyword>
<evidence type="ECO:0000256" key="8">
    <source>
        <dbReference type="PROSITE-ProRule" id="PRU01360"/>
    </source>
</evidence>
<proteinExistence type="inferred from homology"/>
<evidence type="ECO:0000259" key="12">
    <source>
        <dbReference type="Pfam" id="PF07715"/>
    </source>
</evidence>
<dbReference type="AlphaFoldDB" id="A0A6M1SWR4"/>
<dbReference type="EMBL" id="JAALLT010000002">
    <property type="protein sequence ID" value="NGP76618.1"/>
    <property type="molecule type" value="Genomic_DNA"/>
</dbReference>
<dbReference type="Pfam" id="PF13715">
    <property type="entry name" value="CarbopepD_reg_2"/>
    <property type="match status" value="1"/>
</dbReference>
<evidence type="ECO:0000256" key="3">
    <source>
        <dbReference type="ARBA" id="ARBA00022452"/>
    </source>
</evidence>
<evidence type="ECO:0000259" key="11">
    <source>
        <dbReference type="Pfam" id="PF00593"/>
    </source>
</evidence>
<evidence type="ECO:0000256" key="4">
    <source>
        <dbReference type="ARBA" id="ARBA00022692"/>
    </source>
</evidence>
<dbReference type="Pfam" id="PF07715">
    <property type="entry name" value="Plug"/>
    <property type="match status" value="1"/>
</dbReference>
<protein>
    <submittedName>
        <fullName evidence="13">SusC/RagA family TonB-linked outer membrane protein</fullName>
    </submittedName>
</protein>
<dbReference type="InterPro" id="IPR012910">
    <property type="entry name" value="Plug_dom"/>
</dbReference>
<evidence type="ECO:0000256" key="6">
    <source>
        <dbReference type="ARBA" id="ARBA00023136"/>
    </source>
</evidence>
<feature type="domain" description="TonB-dependent receptor plug" evidence="12">
    <location>
        <begin position="117"/>
        <end position="223"/>
    </location>
</feature>
<keyword evidence="5 9" id="KW-0798">TonB box</keyword>
<dbReference type="Gene3D" id="2.170.130.10">
    <property type="entry name" value="TonB-dependent receptor, plug domain"/>
    <property type="match status" value="1"/>
</dbReference>
<feature type="domain" description="TonB-dependent receptor-like beta-barrel" evidence="11">
    <location>
        <begin position="400"/>
        <end position="942"/>
    </location>
</feature>
<evidence type="ECO:0000313" key="13">
    <source>
        <dbReference type="EMBL" id="NGP76618.1"/>
    </source>
</evidence>
<dbReference type="InterPro" id="IPR036942">
    <property type="entry name" value="Beta-barrel_TonB_sf"/>
</dbReference>
<keyword evidence="10" id="KW-0732">Signal</keyword>
<organism evidence="13 14">
    <name type="scientific">Halalkalibaculum roseum</name>
    <dbReference type="NCBI Taxonomy" id="2709311"/>
    <lineage>
        <taxon>Bacteria</taxon>
        <taxon>Pseudomonadati</taxon>
        <taxon>Balneolota</taxon>
        <taxon>Balneolia</taxon>
        <taxon>Balneolales</taxon>
        <taxon>Balneolaceae</taxon>
        <taxon>Halalkalibaculum</taxon>
    </lineage>
</organism>
<dbReference type="NCBIfam" id="TIGR04057">
    <property type="entry name" value="SusC_RagA_signa"/>
    <property type="match status" value="1"/>
</dbReference>
<dbReference type="Gene3D" id="2.40.170.20">
    <property type="entry name" value="TonB-dependent receptor, beta-barrel domain"/>
    <property type="match status" value="1"/>
</dbReference>
<dbReference type="InterPro" id="IPR008969">
    <property type="entry name" value="CarboxyPept-like_regulatory"/>
</dbReference>
<feature type="signal peptide" evidence="10">
    <location>
        <begin position="1"/>
        <end position="22"/>
    </location>
</feature>
<keyword evidence="2 8" id="KW-0813">Transport</keyword>
<keyword evidence="7 8" id="KW-0998">Cell outer membrane</keyword>
<gene>
    <name evidence="13" type="ORF">G3570_08235</name>
</gene>
<evidence type="ECO:0000256" key="1">
    <source>
        <dbReference type="ARBA" id="ARBA00004571"/>
    </source>
</evidence>
<dbReference type="RefSeq" id="WP_165141111.1">
    <property type="nucleotide sequence ID" value="NZ_JAALLT010000002.1"/>
</dbReference>
<evidence type="ECO:0000256" key="9">
    <source>
        <dbReference type="RuleBase" id="RU003357"/>
    </source>
</evidence>
<dbReference type="InterPro" id="IPR023996">
    <property type="entry name" value="TonB-dep_OMP_SusC/RagA"/>
</dbReference>
<dbReference type="SUPFAM" id="SSF49464">
    <property type="entry name" value="Carboxypeptidase regulatory domain-like"/>
    <property type="match status" value="1"/>
</dbReference>
<keyword evidence="3 8" id="KW-1134">Transmembrane beta strand</keyword>
<evidence type="ECO:0000256" key="5">
    <source>
        <dbReference type="ARBA" id="ARBA00023077"/>
    </source>
</evidence>
<dbReference type="InterPro" id="IPR023997">
    <property type="entry name" value="TonB-dep_OMP_SusC/RagA_CS"/>
</dbReference>
<reference evidence="13 14" key="1">
    <citation type="submission" date="2020-02" db="EMBL/GenBank/DDBJ databases">
        <title>Balneolaceae bacterium YR4-1, complete genome.</title>
        <authorList>
            <person name="Li Y."/>
            <person name="Wu S."/>
        </authorList>
    </citation>
    <scope>NUCLEOTIDE SEQUENCE [LARGE SCALE GENOMIC DNA]</scope>
    <source>
        <strain evidence="13 14">YR4-1</strain>
    </source>
</reference>
<comment type="caution">
    <text evidence="13">The sequence shown here is derived from an EMBL/GenBank/DDBJ whole genome shotgun (WGS) entry which is preliminary data.</text>
</comment>
<feature type="chain" id="PRO_5026715998" evidence="10">
    <location>
        <begin position="23"/>
        <end position="1000"/>
    </location>
</feature>
<dbReference type="InterPro" id="IPR039426">
    <property type="entry name" value="TonB-dep_rcpt-like"/>
</dbReference>
<name>A0A6M1SWR4_9BACT</name>
<evidence type="ECO:0000256" key="7">
    <source>
        <dbReference type="ARBA" id="ARBA00023237"/>
    </source>
</evidence>
<keyword evidence="4 8" id="KW-0812">Transmembrane</keyword>
<comment type="similarity">
    <text evidence="8 9">Belongs to the TonB-dependent receptor family.</text>
</comment>
<dbReference type="GO" id="GO:0009279">
    <property type="term" value="C:cell outer membrane"/>
    <property type="evidence" value="ECO:0007669"/>
    <property type="project" value="UniProtKB-SubCell"/>
</dbReference>
<dbReference type="NCBIfam" id="TIGR04056">
    <property type="entry name" value="OMP_RagA_SusC"/>
    <property type="match status" value="1"/>
</dbReference>
<evidence type="ECO:0000256" key="10">
    <source>
        <dbReference type="SAM" id="SignalP"/>
    </source>
</evidence>
<dbReference type="Pfam" id="PF00593">
    <property type="entry name" value="TonB_dep_Rec_b-barrel"/>
    <property type="match status" value="1"/>
</dbReference>
<dbReference type="PROSITE" id="PS52016">
    <property type="entry name" value="TONB_DEPENDENT_REC_3"/>
    <property type="match status" value="1"/>
</dbReference>
<dbReference type="SUPFAM" id="SSF56935">
    <property type="entry name" value="Porins"/>
    <property type="match status" value="1"/>
</dbReference>
<evidence type="ECO:0000256" key="2">
    <source>
        <dbReference type="ARBA" id="ARBA00022448"/>
    </source>
</evidence>
<dbReference type="Gene3D" id="2.60.40.1120">
    <property type="entry name" value="Carboxypeptidase-like, regulatory domain"/>
    <property type="match status" value="1"/>
</dbReference>
<evidence type="ECO:0000313" key="14">
    <source>
        <dbReference type="Proteomes" id="UP000473278"/>
    </source>
</evidence>
<sequence>MIVQVGLAALLIFAVGNVTATAQNVEVSGTVTDAEDGSSLPGVNIILQGTSTGTSTNADGFYSLRVPSLQDTLVVSFVGYITQQVPINGRSTVDISLSPDVQQLEDVVVVGYGTQEKRQITGSVSSVQSEDFVSGNINNASELIQGKVPGLTISSAGGDPNSSPTIRLRGVTTFSANQEPLVVVDGTIGGNLNNLDPNDIASIDVLKDASASAIYGTRGAAGVIVVTTKKGKYNAGDPGEAFSISYNGYFTAETIENKLDVLSAAEFRELSQVSGQSINDLGGSSDYFDEVSQLGTNNVHNLALSGGNQYTQYRISGNFRDRRGIQKGTGFEQINGRLNLTQSALDDKLDITFNLGVTNRESDFGFGEVFRYAATMNPTAPVTSDGFDNTGGYTEIGAFDIFNPVAIQNTASNTGEENILNASVNATYDFDDLVPGLSGSAFYSLETNNNTNNQFYSQENKWRGGATQSSLGTGEAQRYANSIKAQLFEATANYVTSIDELNLESVAGYSYSDFEQEGTSAIGGDFITDAIGTFNLGFAQDFNQGEGTVGSYRNTNKIIGFFGRVNLNWDNAYFLNASIRREGSTRFGENEKWGNFWALGGGLDVTSLIDVPEFSQLKVRGSYGVTGQDAPFNGISKLRFAPQGNFFVNGDFVQSFGPVSNANPDLKWEENREWNVGIDFEALDARLSGTFEYYQKTTQDLLFEVQVPVPPNLFPTTWQNIGELQNKGFEAQLDYAVLQDQNVRWNTGITFSTFNTKLTEYTTGDEIFVSNAGSPGLNSTPLVRIKEGEEIGQIWGPRFAEIGPNGEWLFFDADGNKVTNDQITREDETVLGNGLPDFSMSWTNQVNYKNFDASVFVRGVFGHDMANMYRLFYEPPSSIGTWNVIQSAFDVTELTSAPVFSSYFVEDASFIRLQNATIGYTVPLPNTDQIRNLRLYVSGNNLFTITGYDGIDPDVNYIDPGPSDNGGVPGGGGGALAPGIERRNNWFTTRSFTFGVQLDF</sequence>
<accession>A0A6M1SWR4</accession>
<dbReference type="Proteomes" id="UP000473278">
    <property type="component" value="Unassembled WGS sequence"/>
</dbReference>